<evidence type="ECO:0000313" key="7">
    <source>
        <dbReference type="Proteomes" id="UP001302602"/>
    </source>
</evidence>
<dbReference type="Gene3D" id="3.90.1720.30">
    <property type="entry name" value="PPPDE domains"/>
    <property type="match status" value="1"/>
</dbReference>
<feature type="domain" description="PPPDE" evidence="5">
    <location>
        <begin position="23"/>
        <end position="165"/>
    </location>
</feature>
<name>A0AAN6Z8E1_9PEZI</name>
<evidence type="ECO:0000259" key="5">
    <source>
        <dbReference type="PROSITE" id="PS51858"/>
    </source>
</evidence>
<dbReference type="GO" id="GO:0006508">
    <property type="term" value="P:proteolysis"/>
    <property type="evidence" value="ECO:0007669"/>
    <property type="project" value="UniProtKB-KW"/>
</dbReference>
<dbReference type="Pfam" id="PF05903">
    <property type="entry name" value="Peptidase_C97"/>
    <property type="match status" value="1"/>
</dbReference>
<dbReference type="PROSITE" id="PS51858">
    <property type="entry name" value="PPPDE"/>
    <property type="match status" value="1"/>
</dbReference>
<comment type="similarity">
    <text evidence="1">Belongs to the DeSI family.</text>
</comment>
<dbReference type="PANTHER" id="PTHR12378:SF80">
    <property type="entry name" value="IP06716P-RELATED"/>
    <property type="match status" value="1"/>
</dbReference>
<dbReference type="EMBL" id="MU853223">
    <property type="protein sequence ID" value="KAK4128857.1"/>
    <property type="molecule type" value="Genomic_DNA"/>
</dbReference>
<accession>A0AAN6Z8E1</accession>
<keyword evidence="7" id="KW-1185">Reference proteome</keyword>
<sequence>MSTRKHQKKPSRTHRSTLSLQKTEILINIYDLLPPGRMASFLWHMGTSLLHSGVVINGKEYAYGGHDRRGLTGVYWTKPRTEPPGGTFRCEYLHGFTLAPQHEIDAIIREASEEFLGTAYNLLTKNCNHFTSYLCERLTGKPAPRFLNRAASIGVALPCVVPREWIEVPDFETADGALLEEEEEEEQQHQNRRDSERARMLRSSEEQPRLVGQEERDTEQEWDSEEERRRGGSSKGKGKASIRDSAGRMLPLAERAPTA</sequence>
<dbReference type="InterPro" id="IPR008580">
    <property type="entry name" value="PPPDE_dom"/>
</dbReference>
<feature type="compositionally biased region" description="Basic and acidic residues" evidence="4">
    <location>
        <begin position="187"/>
        <end position="215"/>
    </location>
</feature>
<dbReference type="AlphaFoldDB" id="A0AAN6Z8E1"/>
<evidence type="ECO:0000256" key="1">
    <source>
        <dbReference type="ARBA" id="ARBA00008140"/>
    </source>
</evidence>
<evidence type="ECO:0000313" key="6">
    <source>
        <dbReference type="EMBL" id="KAK4128857.1"/>
    </source>
</evidence>
<reference evidence="6" key="2">
    <citation type="submission" date="2023-05" db="EMBL/GenBank/DDBJ databases">
        <authorList>
            <consortium name="Lawrence Berkeley National Laboratory"/>
            <person name="Steindorff A."/>
            <person name="Hensen N."/>
            <person name="Bonometti L."/>
            <person name="Westerberg I."/>
            <person name="Brannstrom I.O."/>
            <person name="Guillou S."/>
            <person name="Cros-Aarteil S."/>
            <person name="Calhoun S."/>
            <person name="Haridas S."/>
            <person name="Kuo A."/>
            <person name="Mondo S."/>
            <person name="Pangilinan J."/>
            <person name="Riley R."/>
            <person name="Labutti K."/>
            <person name="Andreopoulos B."/>
            <person name="Lipzen A."/>
            <person name="Chen C."/>
            <person name="Yanf M."/>
            <person name="Daum C."/>
            <person name="Ng V."/>
            <person name="Clum A."/>
            <person name="Ohm R."/>
            <person name="Martin F."/>
            <person name="Silar P."/>
            <person name="Natvig D."/>
            <person name="Lalanne C."/>
            <person name="Gautier V."/>
            <person name="Ament-Velasquez S.L."/>
            <person name="Kruys A."/>
            <person name="Hutchinson M.I."/>
            <person name="Powell A.J."/>
            <person name="Barry K."/>
            <person name="Miller A.N."/>
            <person name="Grigoriev I.V."/>
            <person name="Debuchy R."/>
            <person name="Gladieux P."/>
            <person name="Thoren M.H."/>
            <person name="Johannesson H."/>
        </authorList>
    </citation>
    <scope>NUCLEOTIDE SEQUENCE</scope>
    <source>
        <strain evidence="6">CBS 731.68</strain>
    </source>
</reference>
<evidence type="ECO:0000256" key="4">
    <source>
        <dbReference type="SAM" id="MobiDB-lite"/>
    </source>
</evidence>
<gene>
    <name evidence="6" type="ORF">N657DRAFT_639364</name>
</gene>
<evidence type="ECO:0000256" key="2">
    <source>
        <dbReference type="ARBA" id="ARBA00022670"/>
    </source>
</evidence>
<dbReference type="RefSeq" id="XP_062652628.1">
    <property type="nucleotide sequence ID" value="XM_062791764.1"/>
</dbReference>
<keyword evidence="2" id="KW-0645">Protease</keyword>
<keyword evidence="3" id="KW-0378">Hydrolase</keyword>
<evidence type="ECO:0000256" key="3">
    <source>
        <dbReference type="ARBA" id="ARBA00022801"/>
    </source>
</evidence>
<dbReference type="GeneID" id="87828533"/>
<proteinExistence type="inferred from homology"/>
<reference evidence="6" key="1">
    <citation type="journal article" date="2023" name="Mol. Phylogenet. Evol.">
        <title>Genome-scale phylogeny and comparative genomics of the fungal order Sordariales.</title>
        <authorList>
            <person name="Hensen N."/>
            <person name="Bonometti L."/>
            <person name="Westerberg I."/>
            <person name="Brannstrom I.O."/>
            <person name="Guillou S."/>
            <person name="Cros-Aarteil S."/>
            <person name="Calhoun S."/>
            <person name="Haridas S."/>
            <person name="Kuo A."/>
            <person name="Mondo S."/>
            <person name="Pangilinan J."/>
            <person name="Riley R."/>
            <person name="LaButti K."/>
            <person name="Andreopoulos B."/>
            <person name="Lipzen A."/>
            <person name="Chen C."/>
            <person name="Yan M."/>
            <person name="Daum C."/>
            <person name="Ng V."/>
            <person name="Clum A."/>
            <person name="Steindorff A."/>
            <person name="Ohm R.A."/>
            <person name="Martin F."/>
            <person name="Silar P."/>
            <person name="Natvig D.O."/>
            <person name="Lalanne C."/>
            <person name="Gautier V."/>
            <person name="Ament-Velasquez S.L."/>
            <person name="Kruys A."/>
            <person name="Hutchinson M.I."/>
            <person name="Powell A.J."/>
            <person name="Barry K."/>
            <person name="Miller A.N."/>
            <person name="Grigoriev I.V."/>
            <person name="Debuchy R."/>
            <person name="Gladieux P."/>
            <person name="Hiltunen Thoren M."/>
            <person name="Johannesson H."/>
        </authorList>
    </citation>
    <scope>NUCLEOTIDE SEQUENCE</scope>
    <source>
        <strain evidence="6">CBS 731.68</strain>
    </source>
</reference>
<protein>
    <submittedName>
        <fullName evidence="6">DUF862-domain-containing protein</fullName>
    </submittedName>
</protein>
<dbReference type="Proteomes" id="UP001302602">
    <property type="component" value="Unassembled WGS sequence"/>
</dbReference>
<dbReference type="GO" id="GO:0016579">
    <property type="term" value="P:protein deubiquitination"/>
    <property type="evidence" value="ECO:0007669"/>
    <property type="project" value="TreeGrafter"/>
</dbReference>
<organism evidence="6 7">
    <name type="scientific">Parathielavia appendiculata</name>
    <dbReference type="NCBI Taxonomy" id="2587402"/>
    <lineage>
        <taxon>Eukaryota</taxon>
        <taxon>Fungi</taxon>
        <taxon>Dikarya</taxon>
        <taxon>Ascomycota</taxon>
        <taxon>Pezizomycotina</taxon>
        <taxon>Sordariomycetes</taxon>
        <taxon>Sordariomycetidae</taxon>
        <taxon>Sordariales</taxon>
        <taxon>Chaetomiaceae</taxon>
        <taxon>Parathielavia</taxon>
    </lineage>
</organism>
<feature type="region of interest" description="Disordered" evidence="4">
    <location>
        <begin position="180"/>
        <end position="259"/>
    </location>
</feature>
<dbReference type="SMART" id="SM01179">
    <property type="entry name" value="DUF862"/>
    <property type="match status" value="1"/>
</dbReference>
<dbReference type="GO" id="GO:0101005">
    <property type="term" value="F:deubiquitinase activity"/>
    <property type="evidence" value="ECO:0007669"/>
    <property type="project" value="TreeGrafter"/>
</dbReference>
<dbReference type="PANTHER" id="PTHR12378">
    <property type="entry name" value="DESUMOYLATING ISOPEPTIDASE"/>
    <property type="match status" value="1"/>
</dbReference>
<comment type="caution">
    <text evidence="6">The sequence shown here is derived from an EMBL/GenBank/DDBJ whole genome shotgun (WGS) entry which is preliminary data.</text>
</comment>
<feature type="compositionally biased region" description="Acidic residues" evidence="4">
    <location>
        <begin position="216"/>
        <end position="225"/>
    </location>
</feature>
<dbReference type="InterPro" id="IPR042266">
    <property type="entry name" value="PPPDE_sf"/>
</dbReference>